<dbReference type="Proteomes" id="UP001321473">
    <property type="component" value="Unassembled WGS sequence"/>
</dbReference>
<feature type="compositionally biased region" description="Basic and acidic residues" evidence="1">
    <location>
        <begin position="23"/>
        <end position="35"/>
    </location>
</feature>
<gene>
    <name evidence="2" type="ORF">V5799_019576</name>
</gene>
<protein>
    <submittedName>
        <fullName evidence="2">Uncharacterized protein</fullName>
    </submittedName>
</protein>
<dbReference type="EMBL" id="JARKHS020010179">
    <property type="protein sequence ID" value="KAK8779083.1"/>
    <property type="molecule type" value="Genomic_DNA"/>
</dbReference>
<feature type="region of interest" description="Disordered" evidence="1">
    <location>
        <begin position="1"/>
        <end position="73"/>
    </location>
</feature>
<reference evidence="2 3" key="1">
    <citation type="journal article" date="2023" name="Arcadia Sci">
        <title>De novo assembly of a long-read Amblyomma americanum tick genome.</title>
        <authorList>
            <person name="Chou S."/>
            <person name="Poskanzer K.E."/>
            <person name="Rollins M."/>
            <person name="Thuy-Boun P.S."/>
        </authorList>
    </citation>
    <scope>NUCLEOTIDE SEQUENCE [LARGE SCALE GENOMIC DNA]</scope>
    <source>
        <strain evidence="2">F_SG_1</strain>
        <tissue evidence="2">Salivary glands</tissue>
    </source>
</reference>
<proteinExistence type="predicted"/>
<evidence type="ECO:0000256" key="1">
    <source>
        <dbReference type="SAM" id="MobiDB-lite"/>
    </source>
</evidence>
<comment type="caution">
    <text evidence="2">The sequence shown here is derived from an EMBL/GenBank/DDBJ whole genome shotgun (WGS) entry which is preliminary data.</text>
</comment>
<evidence type="ECO:0000313" key="2">
    <source>
        <dbReference type="EMBL" id="KAK8779083.1"/>
    </source>
</evidence>
<accession>A0AAQ4EX92</accession>
<keyword evidence="3" id="KW-1185">Reference proteome</keyword>
<sequence>MTGNYSFEGLRRKRPMAGGRARATSEAERTSRDKLAPPSPPTEMAKAAPEAIIGRRSAKNTRGGTEESHVRKRGRIAAHNVAVDFTWGTTCSTC</sequence>
<dbReference type="AlphaFoldDB" id="A0AAQ4EX92"/>
<evidence type="ECO:0000313" key="3">
    <source>
        <dbReference type="Proteomes" id="UP001321473"/>
    </source>
</evidence>
<name>A0AAQ4EX92_AMBAM</name>
<organism evidence="2 3">
    <name type="scientific">Amblyomma americanum</name>
    <name type="common">Lone star tick</name>
    <dbReference type="NCBI Taxonomy" id="6943"/>
    <lineage>
        <taxon>Eukaryota</taxon>
        <taxon>Metazoa</taxon>
        <taxon>Ecdysozoa</taxon>
        <taxon>Arthropoda</taxon>
        <taxon>Chelicerata</taxon>
        <taxon>Arachnida</taxon>
        <taxon>Acari</taxon>
        <taxon>Parasitiformes</taxon>
        <taxon>Ixodida</taxon>
        <taxon>Ixodoidea</taxon>
        <taxon>Ixodidae</taxon>
        <taxon>Amblyomminae</taxon>
        <taxon>Amblyomma</taxon>
    </lineage>
</organism>